<accession>A0A1C6FQS7</accession>
<dbReference type="Pfam" id="PF04255">
    <property type="entry name" value="DUF433"/>
    <property type="match status" value="1"/>
</dbReference>
<evidence type="ECO:0000313" key="1">
    <source>
        <dbReference type="EMBL" id="SCJ35472.1"/>
    </source>
</evidence>
<dbReference type="AlphaFoldDB" id="A0A1C6FQS7"/>
<dbReference type="EMBL" id="FMHG01000001">
    <property type="protein sequence ID" value="SCJ35472.1"/>
    <property type="molecule type" value="Genomic_DNA"/>
</dbReference>
<reference evidence="1" key="1">
    <citation type="submission" date="2015-09" db="EMBL/GenBank/DDBJ databases">
        <authorList>
            <consortium name="Pathogen Informatics"/>
        </authorList>
    </citation>
    <scope>NUCLEOTIDE SEQUENCE</scope>
    <source>
        <strain evidence="1">2789STDY5834896</strain>
    </source>
</reference>
<name>A0A1C6FQS7_9FIRM</name>
<dbReference type="InterPro" id="IPR007367">
    <property type="entry name" value="DUF433"/>
</dbReference>
<protein>
    <submittedName>
        <fullName evidence="1">Protein of uncharacterized function (DUF433)</fullName>
    </submittedName>
</protein>
<gene>
    <name evidence="1" type="ORF">SAMEA3545359_00080</name>
</gene>
<sequence>MTAMLRIACRVISRRVEDGENVDKVLTDYPRLTPDEIAEIKAELGVTE</sequence>
<organism evidence="1">
    <name type="scientific">uncultured Anaerotruncus sp</name>
    <dbReference type="NCBI Taxonomy" id="905011"/>
    <lineage>
        <taxon>Bacteria</taxon>
        <taxon>Bacillati</taxon>
        <taxon>Bacillota</taxon>
        <taxon>Clostridia</taxon>
        <taxon>Eubacteriales</taxon>
        <taxon>Oscillospiraceae</taxon>
        <taxon>Anaerotruncus</taxon>
        <taxon>environmental samples</taxon>
    </lineage>
</organism>
<proteinExistence type="predicted"/>